<dbReference type="AlphaFoldDB" id="N4WXD1"/>
<evidence type="ECO:0000313" key="2">
    <source>
        <dbReference type="EMBL" id="ENI00888.1"/>
    </source>
</evidence>
<accession>N4WXD1</accession>
<dbReference type="EMBL" id="KB733471">
    <property type="protein sequence ID" value="ENI00888.1"/>
    <property type="molecule type" value="Genomic_DNA"/>
</dbReference>
<gene>
    <name evidence="2" type="ORF">COCC4DRAFT_53428</name>
</gene>
<dbReference type="HOGENOM" id="CLU_1970153_0_0_1"/>
<dbReference type="Proteomes" id="UP000012338">
    <property type="component" value="Unassembled WGS sequence"/>
</dbReference>
<evidence type="ECO:0000256" key="1">
    <source>
        <dbReference type="SAM" id="MobiDB-lite"/>
    </source>
</evidence>
<name>N4WXD1_COCH4</name>
<dbReference type="OrthoDB" id="3690693at2759"/>
<sequence>MSNSWYCCQCGDGANTSMMSSCPIYGCGHRRCSCCKYSYNNNNNHNNYAQSSNQQHAAPLPKGSSFSNASSSYYTQRPERPERPKILRWICCRCGGDNSYKTDQGCATCCNHWRDDNCTLYDANAR</sequence>
<feature type="region of interest" description="Disordered" evidence="1">
    <location>
        <begin position="46"/>
        <end position="81"/>
    </location>
</feature>
<proteinExistence type="predicted"/>
<reference evidence="3" key="2">
    <citation type="journal article" date="2013" name="PLoS Genet.">
        <title>Comparative genome structure, secondary metabolite, and effector coding capacity across Cochliobolus pathogens.</title>
        <authorList>
            <person name="Condon B.J."/>
            <person name="Leng Y."/>
            <person name="Wu D."/>
            <person name="Bushley K.E."/>
            <person name="Ohm R.A."/>
            <person name="Otillar R."/>
            <person name="Martin J."/>
            <person name="Schackwitz W."/>
            <person name="Grimwood J."/>
            <person name="MohdZainudin N."/>
            <person name="Xue C."/>
            <person name="Wang R."/>
            <person name="Manning V.A."/>
            <person name="Dhillon B."/>
            <person name="Tu Z.J."/>
            <person name="Steffenson B.J."/>
            <person name="Salamov A."/>
            <person name="Sun H."/>
            <person name="Lowry S."/>
            <person name="LaButti K."/>
            <person name="Han J."/>
            <person name="Copeland A."/>
            <person name="Lindquist E."/>
            <person name="Barry K."/>
            <person name="Schmutz J."/>
            <person name="Baker S.E."/>
            <person name="Ciuffetti L.M."/>
            <person name="Grigoriev I.V."/>
            <person name="Zhong S."/>
            <person name="Turgeon B.G."/>
        </authorList>
    </citation>
    <scope>NUCLEOTIDE SEQUENCE [LARGE SCALE GENOMIC DNA]</scope>
    <source>
        <strain evidence="3">C4 / ATCC 48331 / race T</strain>
    </source>
</reference>
<evidence type="ECO:0000313" key="3">
    <source>
        <dbReference type="Proteomes" id="UP000012338"/>
    </source>
</evidence>
<reference evidence="2 3" key="1">
    <citation type="journal article" date="2012" name="PLoS Pathog.">
        <title>Diverse lifestyles and strategies of plant pathogenesis encoded in the genomes of eighteen Dothideomycetes fungi.</title>
        <authorList>
            <person name="Ohm R.A."/>
            <person name="Feau N."/>
            <person name="Henrissat B."/>
            <person name="Schoch C.L."/>
            <person name="Horwitz B.A."/>
            <person name="Barry K.W."/>
            <person name="Condon B.J."/>
            <person name="Copeland A.C."/>
            <person name="Dhillon B."/>
            <person name="Glaser F."/>
            <person name="Hesse C.N."/>
            <person name="Kosti I."/>
            <person name="LaButti K."/>
            <person name="Lindquist E.A."/>
            <person name="Lucas S."/>
            <person name="Salamov A.A."/>
            <person name="Bradshaw R.E."/>
            <person name="Ciuffetti L."/>
            <person name="Hamelin R.C."/>
            <person name="Kema G.H.J."/>
            <person name="Lawrence C."/>
            <person name="Scott J.A."/>
            <person name="Spatafora J.W."/>
            <person name="Turgeon B.G."/>
            <person name="de Wit P.J.G.M."/>
            <person name="Zhong S."/>
            <person name="Goodwin S.B."/>
            <person name="Grigoriev I.V."/>
        </authorList>
    </citation>
    <scope>NUCLEOTIDE SEQUENCE [LARGE SCALE GENOMIC DNA]</scope>
    <source>
        <strain evidence="3">C4 / ATCC 48331 / race T</strain>
    </source>
</reference>
<keyword evidence="3" id="KW-1185">Reference proteome</keyword>
<organism evidence="2 3">
    <name type="scientific">Cochliobolus heterostrophus (strain C4 / ATCC 48331 / race T)</name>
    <name type="common">Southern corn leaf blight fungus</name>
    <name type="synonym">Bipolaris maydis</name>
    <dbReference type="NCBI Taxonomy" id="665024"/>
    <lineage>
        <taxon>Eukaryota</taxon>
        <taxon>Fungi</taxon>
        <taxon>Dikarya</taxon>
        <taxon>Ascomycota</taxon>
        <taxon>Pezizomycotina</taxon>
        <taxon>Dothideomycetes</taxon>
        <taxon>Pleosporomycetidae</taxon>
        <taxon>Pleosporales</taxon>
        <taxon>Pleosporineae</taxon>
        <taxon>Pleosporaceae</taxon>
        <taxon>Bipolaris</taxon>
    </lineage>
</organism>
<feature type="compositionally biased region" description="Low complexity" evidence="1">
    <location>
        <begin position="46"/>
        <end position="72"/>
    </location>
</feature>
<protein>
    <submittedName>
        <fullName evidence="2">Uncharacterized protein</fullName>
    </submittedName>
</protein>